<dbReference type="RefSeq" id="WP_206008414.1">
    <property type="nucleotide sequence ID" value="NZ_CP070619.1"/>
</dbReference>
<dbReference type="InterPro" id="IPR036388">
    <property type="entry name" value="WH-like_DNA-bd_sf"/>
</dbReference>
<dbReference type="InterPro" id="IPR039422">
    <property type="entry name" value="MarR/SlyA-like"/>
</dbReference>
<protein>
    <submittedName>
        <fullName evidence="2">MarR family transcriptional regulator</fullName>
    </submittedName>
</protein>
<dbReference type="PRINTS" id="PR00598">
    <property type="entry name" value="HTHMARR"/>
</dbReference>
<reference evidence="2 3" key="1">
    <citation type="journal article" date="2021" name="Microbiol. Resour. Announc.">
        <title>Complete Genome Sequences of Two Rhodococcus sp. Strains with Large and Linear Chromosomes, Isolated from Apple Rhizosphere.</title>
        <authorList>
            <person name="Benning S."/>
            <person name="Brugnone N."/>
            <person name="Siani R."/>
            <person name="Kublik S."/>
            <person name="Schloter M."/>
            <person name="Rad V."/>
        </authorList>
    </citation>
    <scope>NUCLEOTIDE SEQUENCE [LARGE SCALE GENOMIC DNA]</scope>
    <source>
        <strain evidence="2 3">R79</strain>
    </source>
</reference>
<feature type="domain" description="HTH marR-type" evidence="1">
    <location>
        <begin position="47"/>
        <end position="177"/>
    </location>
</feature>
<sequence>MAQKVAKKKRTARNAELTDVEKLDPMQWIKFYWQQQADDDPYPFLAMSSVLRLHQLMTSVLEQTLKKGFEMSLTDYLMLKTLQLSDTGTRLLSRVAWHLLVHATTVTIATDRLEARGLLTRQAHPKDRRATLVTITDEGRALVDEATAALSEVDFGLPGLTRDQAEALVEIVAPIRKEAGDLDRAH</sequence>
<dbReference type="SUPFAM" id="SSF46785">
    <property type="entry name" value="Winged helix' DNA-binding domain"/>
    <property type="match status" value="1"/>
</dbReference>
<accession>A0A974ZVI2</accession>
<dbReference type="SMART" id="SM00347">
    <property type="entry name" value="HTH_MARR"/>
    <property type="match status" value="1"/>
</dbReference>
<dbReference type="PANTHER" id="PTHR33164:SF101">
    <property type="entry name" value="TRANSCRIPTIONAL REPRESSOR MPRA"/>
    <property type="match status" value="1"/>
</dbReference>
<evidence type="ECO:0000259" key="1">
    <source>
        <dbReference type="PROSITE" id="PS50995"/>
    </source>
</evidence>
<evidence type="ECO:0000313" key="2">
    <source>
        <dbReference type="EMBL" id="QSE92046.1"/>
    </source>
</evidence>
<dbReference type="EMBL" id="CP070619">
    <property type="protein sequence ID" value="QSE92046.1"/>
    <property type="molecule type" value="Genomic_DNA"/>
</dbReference>
<dbReference type="Gene3D" id="1.10.10.10">
    <property type="entry name" value="Winged helix-like DNA-binding domain superfamily/Winged helix DNA-binding domain"/>
    <property type="match status" value="1"/>
</dbReference>
<reference evidence="2 3" key="2">
    <citation type="journal article" date="2022" name="Arch. Microbiol.">
        <title>Rhodococcus pseudokoreensis sp. nov. isolated from the rhizosphere of young M26 apple rootstocks.</title>
        <authorList>
            <person name="Kampfer P."/>
            <person name="Glaeser S.P."/>
            <person name="Blom J."/>
            <person name="Wolf J."/>
            <person name="Benning S."/>
            <person name="Schloter M."/>
            <person name="Neumann-Schaal M."/>
        </authorList>
    </citation>
    <scope>NUCLEOTIDE SEQUENCE [LARGE SCALE GENOMIC DNA]</scope>
    <source>
        <strain evidence="2 3">R79</strain>
    </source>
</reference>
<name>A0A974ZVI2_9NOCA</name>
<dbReference type="PANTHER" id="PTHR33164">
    <property type="entry name" value="TRANSCRIPTIONAL REGULATOR, MARR FAMILY"/>
    <property type="match status" value="1"/>
</dbReference>
<dbReference type="InterPro" id="IPR036390">
    <property type="entry name" value="WH_DNA-bd_sf"/>
</dbReference>
<dbReference type="Proteomes" id="UP000662986">
    <property type="component" value="Chromosome"/>
</dbReference>
<gene>
    <name evidence="2" type="ORF">JWS13_27105</name>
</gene>
<organism evidence="2 3">
    <name type="scientific">Rhodococcus pseudokoreensis</name>
    <dbReference type="NCBI Taxonomy" id="2811421"/>
    <lineage>
        <taxon>Bacteria</taxon>
        <taxon>Bacillati</taxon>
        <taxon>Actinomycetota</taxon>
        <taxon>Actinomycetes</taxon>
        <taxon>Mycobacteriales</taxon>
        <taxon>Nocardiaceae</taxon>
        <taxon>Rhodococcus</taxon>
    </lineage>
</organism>
<dbReference type="Pfam" id="PF01047">
    <property type="entry name" value="MarR"/>
    <property type="match status" value="1"/>
</dbReference>
<keyword evidence="3" id="KW-1185">Reference proteome</keyword>
<evidence type="ECO:0000313" key="3">
    <source>
        <dbReference type="Proteomes" id="UP000662986"/>
    </source>
</evidence>
<dbReference type="PROSITE" id="PS50995">
    <property type="entry name" value="HTH_MARR_2"/>
    <property type="match status" value="1"/>
</dbReference>
<dbReference type="InterPro" id="IPR000835">
    <property type="entry name" value="HTH_MarR-typ"/>
</dbReference>
<proteinExistence type="predicted"/>